<evidence type="ECO:0000313" key="3">
    <source>
        <dbReference type="Proteomes" id="UP001222027"/>
    </source>
</evidence>
<accession>A0AAV8QFL7</accession>
<keyword evidence="1" id="KW-0812">Transmembrane</keyword>
<organism evidence="2 3">
    <name type="scientific">Ensete ventricosum</name>
    <name type="common">Abyssinian banana</name>
    <name type="synonym">Musa ensete</name>
    <dbReference type="NCBI Taxonomy" id="4639"/>
    <lineage>
        <taxon>Eukaryota</taxon>
        <taxon>Viridiplantae</taxon>
        <taxon>Streptophyta</taxon>
        <taxon>Embryophyta</taxon>
        <taxon>Tracheophyta</taxon>
        <taxon>Spermatophyta</taxon>
        <taxon>Magnoliopsida</taxon>
        <taxon>Liliopsida</taxon>
        <taxon>Zingiberales</taxon>
        <taxon>Musaceae</taxon>
        <taxon>Ensete</taxon>
    </lineage>
</organism>
<evidence type="ECO:0000256" key="1">
    <source>
        <dbReference type="SAM" id="Phobius"/>
    </source>
</evidence>
<evidence type="ECO:0000313" key="2">
    <source>
        <dbReference type="EMBL" id="KAJ8467750.1"/>
    </source>
</evidence>
<keyword evidence="3" id="KW-1185">Reference proteome</keyword>
<dbReference type="EMBL" id="JAQQAF010000008">
    <property type="protein sequence ID" value="KAJ8467750.1"/>
    <property type="molecule type" value="Genomic_DNA"/>
</dbReference>
<name>A0AAV8QFL7_ENSVE</name>
<sequence length="78" mass="8661">MVPADQLWGAQTQRSFTGAAFLKILLVLKMGACFAQIVCKLLLQSFSAREVMDKRLLADGIGRSLKHHEIVASAQIYR</sequence>
<proteinExistence type="predicted"/>
<dbReference type="AlphaFoldDB" id="A0AAV8QFL7"/>
<keyword evidence="1" id="KW-0472">Membrane</keyword>
<gene>
    <name evidence="2" type="ORF">OPV22_030302</name>
</gene>
<dbReference type="Proteomes" id="UP001222027">
    <property type="component" value="Unassembled WGS sequence"/>
</dbReference>
<protein>
    <recommendedName>
        <fullName evidence="4">Fumarate lyase N-terminal domain-containing protein</fullName>
    </recommendedName>
</protein>
<evidence type="ECO:0008006" key="4">
    <source>
        <dbReference type="Google" id="ProtNLM"/>
    </source>
</evidence>
<reference evidence="2 3" key="1">
    <citation type="submission" date="2022-12" db="EMBL/GenBank/DDBJ databases">
        <title>Chromosome-scale assembly of the Ensete ventricosum genome.</title>
        <authorList>
            <person name="Dussert Y."/>
            <person name="Stocks J."/>
            <person name="Wendawek A."/>
            <person name="Woldeyes F."/>
            <person name="Nichols R.A."/>
            <person name="Borrell J.S."/>
        </authorList>
    </citation>
    <scope>NUCLEOTIDE SEQUENCE [LARGE SCALE GENOMIC DNA]</scope>
    <source>
        <strain evidence="3">cv. Maze</strain>
        <tissue evidence="2">Seeds</tissue>
    </source>
</reference>
<comment type="caution">
    <text evidence="2">The sequence shown here is derived from an EMBL/GenBank/DDBJ whole genome shotgun (WGS) entry which is preliminary data.</text>
</comment>
<feature type="transmembrane region" description="Helical" evidence="1">
    <location>
        <begin position="20"/>
        <end position="43"/>
    </location>
</feature>
<keyword evidence="1" id="KW-1133">Transmembrane helix</keyword>